<evidence type="ECO:0000313" key="6">
    <source>
        <dbReference type="Proteomes" id="UP000469734"/>
    </source>
</evidence>
<dbReference type="EMBL" id="WWCR01000006">
    <property type="protein sequence ID" value="MYM72256.1"/>
    <property type="molecule type" value="Genomic_DNA"/>
</dbReference>
<evidence type="ECO:0000313" key="4">
    <source>
        <dbReference type="EMBL" id="MYN39588.1"/>
    </source>
</evidence>
<dbReference type="GO" id="GO:0005829">
    <property type="term" value="C:cytosol"/>
    <property type="evidence" value="ECO:0007669"/>
    <property type="project" value="TreeGrafter"/>
</dbReference>
<dbReference type="PANTHER" id="PTHR20858:SF17">
    <property type="entry name" value="HYDROXYMETHYLPYRIMIDINE_PHOSPHOMETHYLPYRIMIDINE KINASE THI20-RELATED"/>
    <property type="match status" value="1"/>
</dbReference>
<comment type="caution">
    <text evidence="3">The sequence shown here is derived from an EMBL/GenBank/DDBJ whole genome shotgun (WGS) entry which is preliminary data.</text>
</comment>
<name>A0A7X4H051_9BURK</name>
<protein>
    <submittedName>
        <fullName evidence="3">Hydroxymethylpyrimidine/phosphomethylpyrimidine kinase</fullName>
    </submittedName>
</protein>
<dbReference type="GO" id="GO:0009228">
    <property type="term" value="P:thiamine biosynthetic process"/>
    <property type="evidence" value="ECO:0007669"/>
    <property type="project" value="TreeGrafter"/>
</dbReference>
<accession>A0A7X4H051</accession>
<feature type="region of interest" description="Disordered" evidence="1">
    <location>
        <begin position="155"/>
        <end position="176"/>
    </location>
</feature>
<dbReference type="UniPathway" id="UPA00060">
    <property type="reaction ID" value="UER00138"/>
</dbReference>
<reference evidence="5 6" key="1">
    <citation type="submission" date="2019-12" db="EMBL/GenBank/DDBJ databases">
        <title>Novel species isolated from a subtropical stream in China.</title>
        <authorList>
            <person name="Lu H."/>
        </authorList>
    </citation>
    <scope>NUCLEOTIDE SEQUENCE [LARGE SCALE GENOMIC DNA]</scope>
    <source>
        <strain evidence="4 5">FT109W</strain>
        <strain evidence="3 6">FT134W</strain>
    </source>
</reference>
<dbReference type="RefSeq" id="WP_161044681.1">
    <property type="nucleotide sequence ID" value="NZ_WWCR01000006.1"/>
</dbReference>
<dbReference type="Proteomes" id="UP000469734">
    <property type="component" value="Unassembled WGS sequence"/>
</dbReference>
<feature type="domain" description="Pyridoxamine kinase/Phosphomethylpyrimidine kinase" evidence="2">
    <location>
        <begin position="16"/>
        <end position="152"/>
    </location>
</feature>
<keyword evidence="3" id="KW-0418">Kinase</keyword>
<proteinExistence type="predicted"/>
<dbReference type="GO" id="GO:0009229">
    <property type="term" value="P:thiamine diphosphate biosynthetic process"/>
    <property type="evidence" value="ECO:0007669"/>
    <property type="project" value="UniProtKB-UniPathway"/>
</dbReference>
<feature type="compositionally biased region" description="Low complexity" evidence="1">
    <location>
        <begin position="165"/>
        <end position="176"/>
    </location>
</feature>
<dbReference type="InterPro" id="IPR013749">
    <property type="entry name" value="PM/HMP-P_kinase-1"/>
</dbReference>
<organism evidence="3 6">
    <name type="scientific">Duganella margarita</name>
    <dbReference type="NCBI Taxonomy" id="2692170"/>
    <lineage>
        <taxon>Bacteria</taxon>
        <taxon>Pseudomonadati</taxon>
        <taxon>Pseudomonadota</taxon>
        <taxon>Betaproteobacteria</taxon>
        <taxon>Burkholderiales</taxon>
        <taxon>Oxalobacteraceae</taxon>
        <taxon>Telluria group</taxon>
        <taxon>Duganella</taxon>
    </lineage>
</organism>
<evidence type="ECO:0000313" key="3">
    <source>
        <dbReference type="EMBL" id="MYM72256.1"/>
    </source>
</evidence>
<dbReference type="SUPFAM" id="SSF53613">
    <property type="entry name" value="Ribokinase-like"/>
    <property type="match status" value="1"/>
</dbReference>
<dbReference type="Proteomes" id="UP000466332">
    <property type="component" value="Unassembled WGS sequence"/>
</dbReference>
<gene>
    <name evidence="4" type="ORF">GTP55_09410</name>
    <name evidence="3" type="ORF">GTP56_08605</name>
</gene>
<dbReference type="AlphaFoldDB" id="A0A7X4H051"/>
<keyword evidence="3" id="KW-0808">Transferase</keyword>
<dbReference type="PANTHER" id="PTHR20858">
    <property type="entry name" value="PHOSPHOMETHYLPYRIMIDINE KINASE"/>
    <property type="match status" value="1"/>
</dbReference>
<dbReference type="EMBL" id="WWCS01000005">
    <property type="protein sequence ID" value="MYN39588.1"/>
    <property type="molecule type" value="Genomic_DNA"/>
</dbReference>
<evidence type="ECO:0000313" key="5">
    <source>
        <dbReference type="Proteomes" id="UP000466332"/>
    </source>
</evidence>
<dbReference type="Pfam" id="PF08543">
    <property type="entry name" value="Phos_pyr_kin"/>
    <property type="match status" value="2"/>
</dbReference>
<sequence length="306" mass="31761">MQNQTSPLILSFGAADPAGAMGVQADLAAFSALSCTGLAVTTALLIGDSARVEDLQDIDPDWVADQARVLLEDMTMAAFKVGAITNLEQVAAIAEILSDYPDAPLILDPFSSRLPALPDDDAEELLTAIRQLLVPQATLLMLSQVELGRLAETWRESGDGGEPGEPGQAAESSADADADVVMVEDTLESDVEHLLALGCEFVLVTGTPSGAPGENGGPNTLANTLFGADGVISHDAWQHLTGPFIGAGGTLSAALTAFMARGADVPEAVAAAQEYTVGALAHAQRYGMGKFVPNRFFHLQSAADMQ</sequence>
<dbReference type="Gene3D" id="3.40.1190.20">
    <property type="match status" value="1"/>
</dbReference>
<feature type="domain" description="Pyridoxamine kinase/Phosphomethylpyrimidine kinase" evidence="2">
    <location>
        <begin position="184"/>
        <end position="290"/>
    </location>
</feature>
<evidence type="ECO:0000256" key="1">
    <source>
        <dbReference type="SAM" id="MobiDB-lite"/>
    </source>
</evidence>
<keyword evidence="5" id="KW-1185">Reference proteome</keyword>
<dbReference type="InterPro" id="IPR029056">
    <property type="entry name" value="Ribokinase-like"/>
</dbReference>
<evidence type="ECO:0000259" key="2">
    <source>
        <dbReference type="Pfam" id="PF08543"/>
    </source>
</evidence>
<dbReference type="GO" id="GO:0008902">
    <property type="term" value="F:hydroxymethylpyrimidine kinase activity"/>
    <property type="evidence" value="ECO:0007669"/>
    <property type="project" value="TreeGrafter"/>
</dbReference>
<dbReference type="GO" id="GO:0008972">
    <property type="term" value="F:phosphomethylpyrimidine kinase activity"/>
    <property type="evidence" value="ECO:0007669"/>
    <property type="project" value="TreeGrafter"/>
</dbReference>